<dbReference type="Proteomes" id="UP000554482">
    <property type="component" value="Unassembled WGS sequence"/>
</dbReference>
<evidence type="ECO:0000313" key="9">
    <source>
        <dbReference type="Proteomes" id="UP000554482"/>
    </source>
</evidence>
<evidence type="ECO:0000256" key="4">
    <source>
        <dbReference type="RuleBase" id="RU000383"/>
    </source>
</evidence>
<name>A0A7J6XF77_THATH</name>
<dbReference type="Gene3D" id="1.10.472.10">
    <property type="entry name" value="Cyclin-like"/>
    <property type="match status" value="2"/>
</dbReference>
<evidence type="ECO:0000259" key="7">
    <source>
        <dbReference type="SMART" id="SM01332"/>
    </source>
</evidence>
<dbReference type="Pfam" id="PF02984">
    <property type="entry name" value="Cyclin_C"/>
    <property type="match status" value="1"/>
</dbReference>
<feature type="domain" description="Cyclin-like" evidence="6">
    <location>
        <begin position="174"/>
        <end position="262"/>
    </location>
</feature>
<reference evidence="8 9" key="1">
    <citation type="submission" date="2020-06" db="EMBL/GenBank/DDBJ databases">
        <title>Transcriptomic and genomic resources for Thalictrum thalictroides and T. hernandezii: Facilitating candidate gene discovery in an emerging model plant lineage.</title>
        <authorList>
            <person name="Arias T."/>
            <person name="Riano-Pachon D.M."/>
            <person name="Di Stilio V.S."/>
        </authorList>
    </citation>
    <scope>NUCLEOTIDE SEQUENCE [LARGE SCALE GENOMIC DNA]</scope>
    <source>
        <strain evidence="9">cv. WT478/WT964</strain>
        <tissue evidence="8">Leaves</tissue>
    </source>
</reference>
<organism evidence="8 9">
    <name type="scientific">Thalictrum thalictroides</name>
    <name type="common">Rue-anemone</name>
    <name type="synonym">Anemone thalictroides</name>
    <dbReference type="NCBI Taxonomy" id="46969"/>
    <lineage>
        <taxon>Eukaryota</taxon>
        <taxon>Viridiplantae</taxon>
        <taxon>Streptophyta</taxon>
        <taxon>Embryophyta</taxon>
        <taxon>Tracheophyta</taxon>
        <taxon>Spermatophyta</taxon>
        <taxon>Magnoliopsida</taxon>
        <taxon>Ranunculales</taxon>
        <taxon>Ranunculaceae</taxon>
        <taxon>Thalictroideae</taxon>
        <taxon>Thalictrum</taxon>
    </lineage>
</organism>
<evidence type="ECO:0000256" key="1">
    <source>
        <dbReference type="ARBA" id="ARBA00022618"/>
    </source>
</evidence>
<dbReference type="Pfam" id="PF00134">
    <property type="entry name" value="Cyclin_N"/>
    <property type="match status" value="1"/>
</dbReference>
<feature type="domain" description="Cyclin-like" evidence="6">
    <location>
        <begin position="83"/>
        <end position="161"/>
    </location>
</feature>
<evidence type="ECO:0000256" key="5">
    <source>
        <dbReference type="SAM" id="MobiDB-lite"/>
    </source>
</evidence>
<feature type="region of interest" description="Disordered" evidence="5">
    <location>
        <begin position="329"/>
        <end position="357"/>
    </location>
</feature>
<keyword evidence="1" id="KW-0132">Cell division</keyword>
<keyword evidence="2 4" id="KW-0195">Cyclin</keyword>
<proteinExistence type="inferred from homology"/>
<accession>A0A7J6XF77</accession>
<dbReference type="FunFam" id="1.10.472.10:FF:000220">
    <property type="entry name" value="Cyclin superfamily protein, putative"/>
    <property type="match status" value="1"/>
</dbReference>
<dbReference type="SMART" id="SM00385">
    <property type="entry name" value="CYCLIN"/>
    <property type="match status" value="2"/>
</dbReference>
<feature type="domain" description="Cyclin C-terminal" evidence="7">
    <location>
        <begin position="170"/>
        <end position="293"/>
    </location>
</feature>
<dbReference type="CDD" id="cd20506">
    <property type="entry name" value="CYCLIN_AtCycA-like_rpt2"/>
    <property type="match status" value="1"/>
</dbReference>
<dbReference type="OrthoDB" id="5590282at2759"/>
<comment type="caution">
    <text evidence="8">The sequence shown here is derived from an EMBL/GenBank/DDBJ whole genome shotgun (WGS) entry which is preliminary data.</text>
</comment>
<dbReference type="InterPro" id="IPR006671">
    <property type="entry name" value="Cyclin_N"/>
</dbReference>
<dbReference type="EMBL" id="JABWDY010001099">
    <property type="protein sequence ID" value="KAF5207687.1"/>
    <property type="molecule type" value="Genomic_DNA"/>
</dbReference>
<dbReference type="SUPFAM" id="SSF47954">
    <property type="entry name" value="Cyclin-like"/>
    <property type="match status" value="2"/>
</dbReference>
<evidence type="ECO:0000313" key="8">
    <source>
        <dbReference type="EMBL" id="KAF5207687.1"/>
    </source>
</evidence>
<evidence type="ECO:0000256" key="2">
    <source>
        <dbReference type="ARBA" id="ARBA00023127"/>
    </source>
</evidence>
<keyword evidence="9" id="KW-1185">Reference proteome</keyword>
<dbReference type="InterPro" id="IPR048258">
    <property type="entry name" value="Cyclins_cyclin-box"/>
</dbReference>
<dbReference type="InterPro" id="IPR013763">
    <property type="entry name" value="Cyclin-like_dom"/>
</dbReference>
<dbReference type="GO" id="GO:0051301">
    <property type="term" value="P:cell division"/>
    <property type="evidence" value="ECO:0007669"/>
    <property type="project" value="UniProtKB-KW"/>
</dbReference>
<dbReference type="InterPro" id="IPR004367">
    <property type="entry name" value="Cyclin_C-dom"/>
</dbReference>
<comment type="similarity">
    <text evidence="4">Belongs to the cyclin family.</text>
</comment>
<feature type="region of interest" description="Disordered" evidence="5">
    <location>
        <begin position="424"/>
        <end position="448"/>
    </location>
</feature>
<dbReference type="PANTHER" id="PTHR10177">
    <property type="entry name" value="CYCLINS"/>
    <property type="match status" value="1"/>
</dbReference>
<evidence type="ECO:0000256" key="3">
    <source>
        <dbReference type="ARBA" id="ARBA00023306"/>
    </source>
</evidence>
<feature type="compositionally biased region" description="Polar residues" evidence="5">
    <location>
        <begin position="329"/>
        <end position="344"/>
    </location>
</feature>
<feature type="compositionally biased region" description="Basic residues" evidence="5">
    <location>
        <begin position="437"/>
        <end position="448"/>
    </location>
</feature>
<dbReference type="PROSITE" id="PS00292">
    <property type="entry name" value="CYCLINS"/>
    <property type="match status" value="1"/>
</dbReference>
<dbReference type="InterPro" id="IPR036915">
    <property type="entry name" value="Cyclin-like_sf"/>
</dbReference>
<dbReference type="FunFam" id="1.10.472.10:FF:000001">
    <property type="entry name" value="G2/mitotic-specific cyclin"/>
    <property type="match status" value="1"/>
</dbReference>
<protein>
    <submittedName>
        <fullName evidence="8">Cyclin-a3-2</fullName>
    </submittedName>
</protein>
<dbReference type="InterPro" id="IPR039361">
    <property type="entry name" value="Cyclin"/>
</dbReference>
<sequence length="448" mass="51074">MDLFTLLFNYLWLTKVDPNEKIEQQEPVATVVSDHPDMCPTYADSIYDYLYRLESKPKRKPEPDYIEKIQKDITDAMRGSLVNWLVEETEKYTLLSDTLYLTVSYLDRYLSLKKLNHDRLSLLGVSCMFIASKVEQGEPFSKDFTPFDKQEVLKMEWDILHLFDFELGDPTVITFLRRFTRTAQDNCQSHNLQLEFLGCYLAELSLLDYACISFLPSKVAASAIFLANFTIQPDTPPWNPTLQQQSKYSPSDLKDCVSAIHDLQLNRKGSSLTAIRNKYKHEKFNCVAELKSHSEIPNEFFEDGTVRLQVPNDFSTVYETLEIKQNNIIDNSGSKGARDSTSGQLEPASGAHASIPGKEYWPECTASRVRAVRAPEPTGKSKGHHHMGRVLEAEARNKYKRHIAAPEASELSVDSTDPLMFWRSPETCSGNMSSIRRDKKKGNSLHMS</sequence>
<dbReference type="SMART" id="SM01332">
    <property type="entry name" value="Cyclin_C"/>
    <property type="match status" value="1"/>
</dbReference>
<keyword evidence="3" id="KW-0131">Cell cycle</keyword>
<evidence type="ECO:0000259" key="6">
    <source>
        <dbReference type="SMART" id="SM00385"/>
    </source>
</evidence>
<gene>
    <name evidence="8" type="ORF">FRX31_002733</name>
</gene>
<dbReference type="AlphaFoldDB" id="A0A7J6XF77"/>